<dbReference type="PROSITE" id="PS51257">
    <property type="entry name" value="PROKAR_LIPOPROTEIN"/>
    <property type="match status" value="1"/>
</dbReference>
<dbReference type="InterPro" id="IPR008517">
    <property type="entry name" value="GNA1162-like"/>
</dbReference>
<sequence>MRSEIGINMRLLISITIALLMSGCAATTTTKEAAFPEMYSDVNRQAMLIVPVINETTAAEAPDFLNATVAQPLADKGYYVLPVPIVSNIFKEAGIIDGTQLKGIPFSTYKDKFGAESVLFIKLTSWETNYMVVSGNVTVGMEYILVSAETNNVLWSYKNTFVLDTSGSSGNLIADIIVTAISTAATDYVPVARRVHANAVTTLPVGKYHPKYLKDGKVKNVIPELATAPVERF</sequence>
<gene>
    <name evidence="2" type="ORF">EKG39_17130</name>
</gene>
<reference evidence="2 3" key="1">
    <citation type="submission" date="2018-12" db="EMBL/GenBank/DDBJ databases">
        <authorList>
            <person name="Yu L."/>
        </authorList>
    </citation>
    <scope>NUCLEOTIDE SEQUENCE [LARGE SCALE GENOMIC DNA]</scope>
    <source>
        <strain evidence="2 3">HAW-EB5</strain>
    </source>
</reference>
<dbReference type="AlphaFoldDB" id="A0A431W2V4"/>
<dbReference type="Proteomes" id="UP000282060">
    <property type="component" value="Unassembled WGS sequence"/>
</dbReference>
<keyword evidence="1" id="KW-0732">Signal</keyword>
<dbReference type="EMBL" id="RXNV01000009">
    <property type="protein sequence ID" value="RTR29789.1"/>
    <property type="molecule type" value="Genomic_DNA"/>
</dbReference>
<proteinExistence type="predicted"/>
<feature type="signal peptide" evidence="1">
    <location>
        <begin position="1"/>
        <end position="26"/>
    </location>
</feature>
<dbReference type="Gene3D" id="3.40.50.10610">
    <property type="entry name" value="ABC-type transport auxiliary lipoprotein component"/>
    <property type="match status" value="1"/>
</dbReference>
<keyword evidence="3" id="KW-1185">Reference proteome</keyword>
<name>A0A431W2V4_9GAMM</name>
<evidence type="ECO:0000256" key="1">
    <source>
        <dbReference type="SAM" id="SignalP"/>
    </source>
</evidence>
<dbReference type="OrthoDB" id="1014694at2"/>
<evidence type="ECO:0000313" key="2">
    <source>
        <dbReference type="EMBL" id="RTR29789.1"/>
    </source>
</evidence>
<feature type="chain" id="PRO_5019229768" description="Lipoprotein" evidence="1">
    <location>
        <begin position="27"/>
        <end position="233"/>
    </location>
</feature>
<evidence type="ECO:0008006" key="4">
    <source>
        <dbReference type="Google" id="ProtNLM"/>
    </source>
</evidence>
<dbReference type="Pfam" id="PF05643">
    <property type="entry name" value="GNA1162-like"/>
    <property type="match status" value="1"/>
</dbReference>
<evidence type="ECO:0000313" key="3">
    <source>
        <dbReference type="Proteomes" id="UP000282060"/>
    </source>
</evidence>
<comment type="caution">
    <text evidence="2">The sequence shown here is derived from an EMBL/GenBank/DDBJ whole genome shotgun (WGS) entry which is preliminary data.</text>
</comment>
<organism evidence="2 3">
    <name type="scientific">Shewanella atlantica</name>
    <dbReference type="NCBI Taxonomy" id="271099"/>
    <lineage>
        <taxon>Bacteria</taxon>
        <taxon>Pseudomonadati</taxon>
        <taxon>Pseudomonadota</taxon>
        <taxon>Gammaproteobacteria</taxon>
        <taxon>Alteromonadales</taxon>
        <taxon>Shewanellaceae</taxon>
        <taxon>Shewanella</taxon>
    </lineage>
</organism>
<accession>A0A431W2V4</accession>
<protein>
    <recommendedName>
        <fullName evidence="4">Lipoprotein</fullName>
    </recommendedName>
</protein>